<accession>A0ABQ4YK80</accession>
<comment type="caution">
    <text evidence="1">The sequence shown here is derived from an EMBL/GenBank/DDBJ whole genome shotgun (WGS) entry which is preliminary data.</text>
</comment>
<proteinExistence type="predicted"/>
<dbReference type="EMBL" id="BQNB010010508">
    <property type="protein sequence ID" value="GJS78219.1"/>
    <property type="molecule type" value="Genomic_DNA"/>
</dbReference>
<organism evidence="1 2">
    <name type="scientific">Tanacetum coccineum</name>
    <dbReference type="NCBI Taxonomy" id="301880"/>
    <lineage>
        <taxon>Eukaryota</taxon>
        <taxon>Viridiplantae</taxon>
        <taxon>Streptophyta</taxon>
        <taxon>Embryophyta</taxon>
        <taxon>Tracheophyta</taxon>
        <taxon>Spermatophyta</taxon>
        <taxon>Magnoliopsida</taxon>
        <taxon>eudicotyledons</taxon>
        <taxon>Gunneridae</taxon>
        <taxon>Pentapetalae</taxon>
        <taxon>asterids</taxon>
        <taxon>campanulids</taxon>
        <taxon>Asterales</taxon>
        <taxon>Asteraceae</taxon>
        <taxon>Asteroideae</taxon>
        <taxon>Anthemideae</taxon>
        <taxon>Anthemidinae</taxon>
        <taxon>Tanacetum</taxon>
    </lineage>
</organism>
<dbReference type="Proteomes" id="UP001151760">
    <property type="component" value="Unassembled WGS sequence"/>
</dbReference>
<reference evidence="1" key="1">
    <citation type="journal article" date="2022" name="Int. J. Mol. Sci.">
        <title>Draft Genome of Tanacetum Coccineum: Genomic Comparison of Closely Related Tanacetum-Family Plants.</title>
        <authorList>
            <person name="Yamashiro T."/>
            <person name="Shiraishi A."/>
            <person name="Nakayama K."/>
            <person name="Satake H."/>
        </authorList>
    </citation>
    <scope>NUCLEOTIDE SEQUENCE</scope>
</reference>
<reference evidence="1" key="2">
    <citation type="submission" date="2022-01" db="EMBL/GenBank/DDBJ databases">
        <authorList>
            <person name="Yamashiro T."/>
            <person name="Shiraishi A."/>
            <person name="Satake H."/>
            <person name="Nakayama K."/>
        </authorList>
    </citation>
    <scope>NUCLEOTIDE SEQUENCE</scope>
</reference>
<sequence length="242" mass="26850">MVHFIDSVLKYNKRLKTVELVGELRSLDIEDLTVDADFHKIDSLASRLENLASNTTEDELVTYAINGLSDKCDHVAQVILNRVAFFRTRKWFDPMMSHDETHMNRGISSIVRPEYLSSSRQCSCAQSTRLVFQDMEDAGWNMDTNASLHLNGEKKGSATVFVNDIGSRGRGGVKEKNYVSVNNAAKDVVVPTALDEHVLSSIGGTPDGKVEYLNGNNNDTQDGNVMPHAFIVRSIGITPHHT</sequence>
<evidence type="ECO:0000313" key="2">
    <source>
        <dbReference type="Proteomes" id="UP001151760"/>
    </source>
</evidence>
<name>A0ABQ4YK80_9ASTR</name>
<protein>
    <submittedName>
        <fullName evidence="1">Uncharacterized protein</fullName>
    </submittedName>
</protein>
<keyword evidence="2" id="KW-1185">Reference proteome</keyword>
<gene>
    <name evidence="1" type="ORF">Tco_0728100</name>
</gene>
<evidence type="ECO:0000313" key="1">
    <source>
        <dbReference type="EMBL" id="GJS78219.1"/>
    </source>
</evidence>